<keyword evidence="2 3" id="KW-0808">Transferase</keyword>
<dbReference type="OrthoDB" id="3226at2759"/>
<dbReference type="AlphaFoldDB" id="A0A8K0KJ30"/>
<comment type="pathway">
    <text evidence="3">Protein modification; protein glycosylation.</text>
</comment>
<dbReference type="GO" id="GO:0005975">
    <property type="term" value="P:carbohydrate metabolic process"/>
    <property type="evidence" value="ECO:0007669"/>
    <property type="project" value="InterPro"/>
</dbReference>
<proteinExistence type="inferred from homology"/>
<dbReference type="EC" id="2.4.1.-" evidence="3"/>
<dbReference type="PANTHER" id="PTHR11927">
    <property type="entry name" value="GALACTOSIDE 2-L-FUCOSYLTRANSFERASE"/>
    <property type="match status" value="1"/>
</dbReference>
<keyword evidence="5" id="KW-1185">Reference proteome</keyword>
<keyword evidence="3" id="KW-0812">Transmembrane</keyword>
<name>A0A8K0KJ30_LADFU</name>
<evidence type="ECO:0000256" key="2">
    <source>
        <dbReference type="ARBA" id="ARBA00022679"/>
    </source>
</evidence>
<reference evidence="4" key="2">
    <citation type="submission" date="2017-10" db="EMBL/GenBank/DDBJ databases">
        <title>Ladona fulva Genome sequencing and assembly.</title>
        <authorList>
            <person name="Murali S."/>
            <person name="Richards S."/>
            <person name="Bandaranaike D."/>
            <person name="Bellair M."/>
            <person name="Blankenburg K."/>
            <person name="Chao H."/>
            <person name="Dinh H."/>
            <person name="Doddapaneni H."/>
            <person name="Dugan-Rocha S."/>
            <person name="Elkadiri S."/>
            <person name="Gnanaolivu R."/>
            <person name="Hernandez B."/>
            <person name="Skinner E."/>
            <person name="Javaid M."/>
            <person name="Lee S."/>
            <person name="Li M."/>
            <person name="Ming W."/>
            <person name="Munidasa M."/>
            <person name="Muniz J."/>
            <person name="Nguyen L."/>
            <person name="Hughes D."/>
            <person name="Osuji N."/>
            <person name="Pu L.-L."/>
            <person name="Puazo M."/>
            <person name="Qu C."/>
            <person name="Quiroz J."/>
            <person name="Raj R."/>
            <person name="Weissenberger G."/>
            <person name="Xin Y."/>
            <person name="Zou X."/>
            <person name="Han Y."/>
            <person name="Worley K."/>
            <person name="Muzny D."/>
            <person name="Gibbs R."/>
        </authorList>
    </citation>
    <scope>NUCLEOTIDE SEQUENCE</scope>
    <source>
        <strain evidence="4">Sampled in the wild</strain>
    </source>
</reference>
<dbReference type="GO" id="GO:0008107">
    <property type="term" value="F:galactoside 2-alpha-L-fucosyltransferase activity"/>
    <property type="evidence" value="ECO:0007669"/>
    <property type="project" value="InterPro"/>
</dbReference>
<dbReference type="PANTHER" id="PTHR11927:SF9">
    <property type="entry name" value="L-FUCOSYLTRANSFERASE"/>
    <property type="match status" value="1"/>
</dbReference>
<evidence type="ECO:0000313" key="5">
    <source>
        <dbReference type="Proteomes" id="UP000792457"/>
    </source>
</evidence>
<keyword evidence="3" id="KW-0325">Glycoprotein</keyword>
<comment type="caution">
    <text evidence="4">The sequence shown here is derived from an EMBL/GenBank/DDBJ whole genome shotgun (WGS) entry which is preliminary data.</text>
</comment>
<dbReference type="GO" id="GO:0032580">
    <property type="term" value="C:Golgi cisterna membrane"/>
    <property type="evidence" value="ECO:0007669"/>
    <property type="project" value="UniProtKB-SubCell"/>
</dbReference>
<keyword evidence="3" id="KW-0735">Signal-anchor</keyword>
<dbReference type="InterPro" id="IPR002516">
    <property type="entry name" value="Glyco_trans_11"/>
</dbReference>
<dbReference type="Pfam" id="PF01531">
    <property type="entry name" value="Glyco_transf_11"/>
    <property type="match status" value="1"/>
</dbReference>
<protein>
    <recommendedName>
        <fullName evidence="3">L-Fucosyltransferase</fullName>
        <ecNumber evidence="3">2.4.1.-</ecNumber>
    </recommendedName>
</protein>
<comment type="subcellular location">
    <subcellularLocation>
        <location evidence="3">Golgi apparatus</location>
        <location evidence="3">Golgi stack membrane</location>
        <topology evidence="3">Single-pass type II membrane protein</topology>
    </subcellularLocation>
</comment>
<evidence type="ECO:0000256" key="1">
    <source>
        <dbReference type="ARBA" id="ARBA00022676"/>
    </source>
</evidence>
<sequence>MRLRTRAICLALYSLIFIYFIEQKFTRKDLSLNPQNETSKVDWKRFCLTDSVITVREGGRLGNCVWEYISTLGLGSVLGLRPYVPKQILNCLDKVFKNLTIPAYEDTLLSEQCRKFHGGDVEKCKSKSLSQNGTEWDRLCYALKHGNRIAPDVVRKPVTKLKKLNDSGKLPTILILPYWINLPHVFDAVGVDRFQEELQIRDDLKQLAEETLRGVKMKAGNGDLIFVGLHVRRTDYKRHLKILHGEKVAYADVDYYKRAMSRMHDLHNDSRMVFVVLSDDYTWCKTNLVNEKEGVFWGGLEHSAFISNWEQKKDMFVYHDLAVLSLQNHSIIGYGTFAITGSLLSGGHTIVCNISRYKDVKDNFATNLSKKIRYWEQL</sequence>
<dbReference type="UniPathway" id="UPA00378"/>
<reference evidence="4" key="1">
    <citation type="submission" date="2013-04" db="EMBL/GenBank/DDBJ databases">
        <authorList>
            <person name="Qu J."/>
            <person name="Murali S.C."/>
            <person name="Bandaranaike D."/>
            <person name="Bellair M."/>
            <person name="Blankenburg K."/>
            <person name="Chao H."/>
            <person name="Dinh H."/>
            <person name="Doddapaneni H."/>
            <person name="Downs B."/>
            <person name="Dugan-Rocha S."/>
            <person name="Elkadiri S."/>
            <person name="Gnanaolivu R.D."/>
            <person name="Hernandez B."/>
            <person name="Javaid M."/>
            <person name="Jayaseelan J.C."/>
            <person name="Lee S."/>
            <person name="Li M."/>
            <person name="Ming W."/>
            <person name="Munidasa M."/>
            <person name="Muniz J."/>
            <person name="Nguyen L."/>
            <person name="Ongeri F."/>
            <person name="Osuji N."/>
            <person name="Pu L.-L."/>
            <person name="Puazo M."/>
            <person name="Qu C."/>
            <person name="Quiroz J."/>
            <person name="Raj R."/>
            <person name="Weissenberger G."/>
            <person name="Xin Y."/>
            <person name="Zou X."/>
            <person name="Han Y."/>
            <person name="Richards S."/>
            <person name="Worley K."/>
            <person name="Muzny D."/>
            <person name="Gibbs R."/>
        </authorList>
    </citation>
    <scope>NUCLEOTIDE SEQUENCE</scope>
    <source>
        <strain evidence="4">Sampled in the wild</strain>
    </source>
</reference>
<gene>
    <name evidence="4" type="ORF">J437_LFUL015209</name>
</gene>
<evidence type="ECO:0000256" key="3">
    <source>
        <dbReference type="RuleBase" id="RU363129"/>
    </source>
</evidence>
<dbReference type="EMBL" id="KZ308883">
    <property type="protein sequence ID" value="KAG8235169.1"/>
    <property type="molecule type" value="Genomic_DNA"/>
</dbReference>
<comment type="similarity">
    <text evidence="3">Belongs to the glycosyltransferase 11 family.</text>
</comment>
<dbReference type="Proteomes" id="UP000792457">
    <property type="component" value="Unassembled WGS sequence"/>
</dbReference>
<keyword evidence="1 3" id="KW-0328">Glycosyltransferase</keyword>
<accession>A0A8K0KJ30</accession>
<keyword evidence="3" id="KW-0333">Golgi apparatus</keyword>
<organism evidence="4 5">
    <name type="scientific">Ladona fulva</name>
    <name type="common">Scarce chaser dragonfly</name>
    <name type="synonym">Libellula fulva</name>
    <dbReference type="NCBI Taxonomy" id="123851"/>
    <lineage>
        <taxon>Eukaryota</taxon>
        <taxon>Metazoa</taxon>
        <taxon>Ecdysozoa</taxon>
        <taxon>Arthropoda</taxon>
        <taxon>Hexapoda</taxon>
        <taxon>Insecta</taxon>
        <taxon>Pterygota</taxon>
        <taxon>Palaeoptera</taxon>
        <taxon>Odonata</taxon>
        <taxon>Epiprocta</taxon>
        <taxon>Anisoptera</taxon>
        <taxon>Libelluloidea</taxon>
        <taxon>Libellulidae</taxon>
        <taxon>Ladona</taxon>
    </lineage>
</organism>
<evidence type="ECO:0000313" key="4">
    <source>
        <dbReference type="EMBL" id="KAG8235169.1"/>
    </source>
</evidence>